<evidence type="ECO:0000313" key="3">
    <source>
        <dbReference type="EMBL" id="AIC91862.1"/>
    </source>
</evidence>
<sequence>MPGWVWILLVLFMIAMLVIGAVYAIIHAIRAGKTVGQVGESVGRHMPQPVDKDARPRESTGPFFAQPLNKASERYSQAHADLLRRKNYKRDRHASAWARWKHFNR</sequence>
<accession>A0A087VU28</accession>
<proteinExistence type="predicted"/>
<protein>
    <submittedName>
        <fullName evidence="3">Uncharacterized protein</fullName>
    </submittedName>
</protein>
<dbReference type="KEGG" id="bii:BINDI_0584"/>
<evidence type="ECO:0000256" key="2">
    <source>
        <dbReference type="SAM" id="Phobius"/>
    </source>
</evidence>
<reference evidence="3 4" key="1">
    <citation type="journal article" date="2014" name="Appl. Environ. Microbiol.">
        <title>Genomic encyclopedia of type strains of the genus Bifidobacterium.</title>
        <authorList>
            <person name="Milani C."/>
            <person name="Lugli G.A."/>
            <person name="Duranti S."/>
            <person name="Turroni F."/>
            <person name="Bottacini F."/>
            <person name="Mangifesta M."/>
            <person name="Sanchez B."/>
            <person name="Viappiani A."/>
            <person name="Mancabelli L."/>
            <person name="Taminiau B."/>
            <person name="Delcenserie V."/>
            <person name="Barrangou R."/>
            <person name="Margolles A."/>
            <person name="van Sinderen D."/>
            <person name="Ventura M."/>
        </authorList>
    </citation>
    <scope>NUCLEOTIDE SEQUENCE [LARGE SCALE GENOMIC DNA]</scope>
    <source>
        <strain evidence="3 4">LMG 11587</strain>
    </source>
</reference>
<evidence type="ECO:0000256" key="1">
    <source>
        <dbReference type="SAM" id="MobiDB-lite"/>
    </source>
</evidence>
<keyword evidence="2" id="KW-0812">Transmembrane</keyword>
<organism evidence="3 4">
    <name type="scientific">Bifidobacterium [indicum] DSM 20214 = LMG 11587</name>
    <dbReference type="NCBI Taxonomy" id="1341694"/>
    <lineage>
        <taxon>Bacteria</taxon>
        <taxon>Bacillati</taxon>
        <taxon>Actinomycetota</taxon>
        <taxon>Actinomycetes</taxon>
        <taxon>Bifidobacteriales</taxon>
        <taxon>Bifidobacteriaceae</taxon>
        <taxon>Bifidobacterium</taxon>
    </lineage>
</organism>
<keyword evidence="2" id="KW-1133">Transmembrane helix</keyword>
<dbReference type="OrthoDB" id="3243284at2"/>
<dbReference type="HOGENOM" id="CLU_155691_0_0_11"/>
<dbReference type="EMBL" id="CP006018">
    <property type="protein sequence ID" value="AIC91862.1"/>
    <property type="molecule type" value="Genomic_DNA"/>
</dbReference>
<name>A0A087VU28_9BIFI</name>
<keyword evidence="4" id="KW-1185">Reference proteome</keyword>
<gene>
    <name evidence="3" type="ORF">BINDI_0584</name>
</gene>
<dbReference type="RefSeq" id="WP_033490022.1">
    <property type="nucleotide sequence ID" value="NZ_CP006018.1"/>
</dbReference>
<dbReference type="Proteomes" id="UP000028569">
    <property type="component" value="Chromosome"/>
</dbReference>
<dbReference type="AlphaFoldDB" id="A0A087VU28"/>
<feature type="region of interest" description="Disordered" evidence="1">
    <location>
        <begin position="40"/>
        <end position="65"/>
    </location>
</feature>
<feature type="transmembrane region" description="Helical" evidence="2">
    <location>
        <begin position="6"/>
        <end position="26"/>
    </location>
</feature>
<evidence type="ECO:0000313" key="4">
    <source>
        <dbReference type="Proteomes" id="UP000028569"/>
    </source>
</evidence>
<keyword evidence="2" id="KW-0472">Membrane</keyword>